<dbReference type="GO" id="GO:0045490">
    <property type="term" value="P:pectin catabolic process"/>
    <property type="evidence" value="ECO:0007669"/>
    <property type="project" value="TreeGrafter"/>
</dbReference>
<dbReference type="AlphaFoldDB" id="A0A7R7ZRX7"/>
<dbReference type="GO" id="GO:0030570">
    <property type="term" value="F:pectate lyase activity"/>
    <property type="evidence" value="ECO:0007669"/>
    <property type="project" value="UniProtKB-UniRule"/>
</dbReference>
<keyword evidence="8 11" id="KW-0456">Lyase</keyword>
<sequence length="340" mass="35448">MRIQFLSALVAVSAIGAAAAPAAEYNNKGSLSTINGARSLVARRFAPEAFNRRLADFKRDDDDDDDDDDDEDEDEDSDSSSGAVPTSSASYGSPMITSAPPVSSAAGGSGSVTTTLPASSGTSTLSAVKTIAAGETFDGKMVMYDRGVSCTGQEEGDDSDAVFEIEDGGSLSNVIIGPNQIEGVHCYGACTLTNVWWSSVCEDAFTIKEQEDGKTTTITGGGAFDAEDKVLQHDGGGTLQVSGFYVENFGKVYRSCGNCDDMPTRHVVMENVYAVEGSEIVGINANYDDTATLRGITVSGVDDICVTYEGNSNGDEPTESGSGPDGTNCKYSNSDITQQS</sequence>
<evidence type="ECO:0000256" key="5">
    <source>
        <dbReference type="ARBA" id="ARBA00022525"/>
    </source>
</evidence>
<dbReference type="InterPro" id="IPR011050">
    <property type="entry name" value="Pectin_lyase_fold/virulence"/>
</dbReference>
<proteinExistence type="inferred from homology"/>
<comment type="subcellular location">
    <subcellularLocation>
        <location evidence="3 11">Secreted</location>
    </subcellularLocation>
</comment>
<protein>
    <recommendedName>
        <fullName evidence="11">Pectate lyase</fullName>
        <ecNumber evidence="11">4.2.2.2</ecNumber>
    </recommendedName>
</protein>
<feature type="compositionally biased region" description="Low complexity" evidence="12">
    <location>
        <begin position="79"/>
        <end position="90"/>
    </location>
</feature>
<comment type="cofactor">
    <cofactor evidence="2 11">
        <name>Ca(2+)</name>
        <dbReference type="ChEBI" id="CHEBI:29108"/>
    </cofactor>
</comment>
<evidence type="ECO:0000256" key="11">
    <source>
        <dbReference type="RuleBase" id="RU367009"/>
    </source>
</evidence>
<name>A0A7R7ZRX7_ASPCH</name>
<dbReference type="Gene3D" id="2.160.20.10">
    <property type="entry name" value="Single-stranded right-handed beta-helix, Pectin lyase-like"/>
    <property type="match status" value="1"/>
</dbReference>
<keyword evidence="14" id="KW-1185">Reference proteome</keyword>
<feature type="region of interest" description="Disordered" evidence="12">
    <location>
        <begin position="56"/>
        <end position="124"/>
    </location>
</feature>
<evidence type="ECO:0000256" key="2">
    <source>
        <dbReference type="ARBA" id="ARBA00001913"/>
    </source>
</evidence>
<feature type="compositionally biased region" description="Acidic residues" evidence="12">
    <location>
        <begin position="61"/>
        <end position="78"/>
    </location>
</feature>
<reference evidence="13" key="2">
    <citation type="submission" date="2021-02" db="EMBL/GenBank/DDBJ databases">
        <title>Aspergillus chevalieri M1 genome sequence.</title>
        <authorList>
            <person name="Kadooka C."/>
            <person name="Mori K."/>
            <person name="Futagami T."/>
        </authorList>
    </citation>
    <scope>NUCLEOTIDE SEQUENCE</scope>
    <source>
        <strain evidence="13">M1</strain>
    </source>
</reference>
<dbReference type="GO" id="GO:0005576">
    <property type="term" value="C:extracellular region"/>
    <property type="evidence" value="ECO:0007669"/>
    <property type="project" value="UniProtKB-SubCell"/>
</dbReference>
<dbReference type="SUPFAM" id="SSF51126">
    <property type="entry name" value="Pectin lyase-like"/>
    <property type="match status" value="1"/>
</dbReference>
<feature type="chain" id="PRO_5031604563" description="Pectate lyase" evidence="11">
    <location>
        <begin position="20"/>
        <end position="340"/>
    </location>
</feature>
<evidence type="ECO:0000256" key="6">
    <source>
        <dbReference type="ARBA" id="ARBA00022729"/>
    </source>
</evidence>
<feature type="compositionally biased region" description="Polar residues" evidence="12">
    <location>
        <begin position="329"/>
        <end position="340"/>
    </location>
</feature>
<reference evidence="13" key="1">
    <citation type="submission" date="2021-01" db="EMBL/GenBank/DDBJ databases">
        <authorList>
            <consortium name="Aspergillus chevalieri M1 genome sequencing consortium"/>
            <person name="Kazuki M."/>
            <person name="Futagami T."/>
        </authorList>
    </citation>
    <scope>NUCLEOTIDE SEQUENCE</scope>
    <source>
        <strain evidence="13">M1</strain>
    </source>
</reference>
<dbReference type="InterPro" id="IPR012334">
    <property type="entry name" value="Pectin_lyas_fold"/>
</dbReference>
<evidence type="ECO:0000256" key="4">
    <source>
        <dbReference type="ARBA" id="ARBA00006463"/>
    </source>
</evidence>
<dbReference type="GO" id="GO:0071555">
    <property type="term" value="P:cell wall organization"/>
    <property type="evidence" value="ECO:0007669"/>
    <property type="project" value="UniProtKB-KW"/>
</dbReference>
<keyword evidence="5 11" id="KW-0964">Secreted</keyword>
<dbReference type="GeneID" id="66985487"/>
<comment type="similarity">
    <text evidence="4 11">Belongs to the polysaccharide lyase 3 family.</text>
</comment>
<dbReference type="KEGG" id="ache:ACHE_61015S"/>
<dbReference type="RefSeq" id="XP_043139651.1">
    <property type="nucleotide sequence ID" value="XM_043282254.1"/>
</dbReference>
<dbReference type="InterPro" id="IPR004898">
    <property type="entry name" value="Pectate_lyase_PlyH/PlyE-like"/>
</dbReference>
<keyword evidence="6 11" id="KW-0732">Signal</keyword>
<evidence type="ECO:0000256" key="3">
    <source>
        <dbReference type="ARBA" id="ARBA00004613"/>
    </source>
</evidence>
<organism evidence="13 14">
    <name type="scientific">Aspergillus chevalieri</name>
    <name type="common">Eurotium chevalieri</name>
    <dbReference type="NCBI Taxonomy" id="182096"/>
    <lineage>
        <taxon>Eukaryota</taxon>
        <taxon>Fungi</taxon>
        <taxon>Dikarya</taxon>
        <taxon>Ascomycota</taxon>
        <taxon>Pezizomycotina</taxon>
        <taxon>Eurotiomycetes</taxon>
        <taxon>Eurotiomycetidae</taxon>
        <taxon>Eurotiales</taxon>
        <taxon>Aspergillaceae</taxon>
        <taxon>Aspergillus</taxon>
        <taxon>Aspergillus subgen. Aspergillus</taxon>
    </lineage>
</organism>
<comment type="function">
    <text evidence="10 11">Pectinolytic enzyme consist of four classes of enzymes: pectin lyase, polygalacturonase, pectin methylesterase and rhamnogalacturonase. Among pectinolytic enzymes, pectin lyase is the most important in depolymerization of pectin, since it cleaves internal glycosidic bonds of highly methylated pectins. Favors pectate, the anion, over pectin, the methyl ester.</text>
</comment>
<dbReference type="EMBL" id="AP024421">
    <property type="protein sequence ID" value="BCR91129.1"/>
    <property type="molecule type" value="Genomic_DNA"/>
</dbReference>
<evidence type="ECO:0000256" key="12">
    <source>
        <dbReference type="SAM" id="MobiDB-lite"/>
    </source>
</evidence>
<comment type="catalytic activity">
    <reaction evidence="1 11">
        <text>Eliminative cleavage of (1-&gt;4)-alpha-D-galacturonan to give oligosaccharides with 4-deoxy-alpha-D-galact-4-enuronosyl groups at their non-reducing ends.</text>
        <dbReference type="EC" id="4.2.2.2"/>
    </reaction>
</comment>
<feature type="region of interest" description="Disordered" evidence="12">
    <location>
        <begin position="310"/>
        <end position="340"/>
    </location>
</feature>
<feature type="signal peptide" evidence="11">
    <location>
        <begin position="1"/>
        <end position="19"/>
    </location>
</feature>
<accession>A0A7R7ZRX7</accession>
<gene>
    <name evidence="13" type="ORF">ACHE_61015S</name>
</gene>
<evidence type="ECO:0000256" key="9">
    <source>
        <dbReference type="ARBA" id="ARBA00023316"/>
    </source>
</evidence>
<evidence type="ECO:0000313" key="14">
    <source>
        <dbReference type="Proteomes" id="UP000637239"/>
    </source>
</evidence>
<evidence type="ECO:0000256" key="10">
    <source>
        <dbReference type="ARBA" id="ARBA00025679"/>
    </source>
</evidence>
<feature type="compositionally biased region" description="Polar residues" evidence="12">
    <location>
        <begin position="310"/>
        <end position="321"/>
    </location>
</feature>
<dbReference type="PANTHER" id="PTHR33407:SF9">
    <property type="entry name" value="PECTATE LYASE F-RELATED"/>
    <property type="match status" value="1"/>
</dbReference>
<keyword evidence="7 11" id="KW-0106">Calcium</keyword>
<keyword evidence="9" id="KW-0961">Cell wall biogenesis/degradation</keyword>
<dbReference type="EC" id="4.2.2.2" evidence="11"/>
<dbReference type="PANTHER" id="PTHR33407">
    <property type="entry name" value="PECTATE LYASE F-RELATED"/>
    <property type="match status" value="1"/>
</dbReference>
<evidence type="ECO:0000256" key="1">
    <source>
        <dbReference type="ARBA" id="ARBA00000695"/>
    </source>
</evidence>
<evidence type="ECO:0000256" key="8">
    <source>
        <dbReference type="ARBA" id="ARBA00023239"/>
    </source>
</evidence>
<dbReference type="Pfam" id="PF03211">
    <property type="entry name" value="Pectate_lyase"/>
    <property type="match status" value="1"/>
</dbReference>
<evidence type="ECO:0000313" key="13">
    <source>
        <dbReference type="EMBL" id="BCR91129.1"/>
    </source>
</evidence>
<dbReference type="Proteomes" id="UP000637239">
    <property type="component" value="Chromosome 6"/>
</dbReference>
<feature type="compositionally biased region" description="Low complexity" evidence="12">
    <location>
        <begin position="97"/>
        <end position="115"/>
    </location>
</feature>
<evidence type="ECO:0000256" key="7">
    <source>
        <dbReference type="ARBA" id="ARBA00022837"/>
    </source>
</evidence>